<accession>A0A937ULY4</accession>
<reference evidence="4" key="1">
    <citation type="submission" date="2020-12" db="EMBL/GenBank/DDBJ databases">
        <title>Genomic characterization of non-nitrogen-fixing Frankia strains.</title>
        <authorList>
            <person name="Carlos-Shanley C."/>
            <person name="Guerra T."/>
            <person name="Hahn D."/>
        </authorList>
    </citation>
    <scope>NUCLEOTIDE SEQUENCE</scope>
    <source>
        <strain evidence="4">CN6</strain>
    </source>
</reference>
<dbReference type="AlphaFoldDB" id="A0A937ULY4"/>
<keyword evidence="2" id="KW-0472">Membrane</keyword>
<dbReference type="InterPro" id="IPR026004">
    <property type="entry name" value="Septum_form"/>
</dbReference>
<gene>
    <name evidence="4" type="ORF">I7412_14475</name>
</gene>
<feature type="compositionally biased region" description="Low complexity" evidence="1">
    <location>
        <begin position="117"/>
        <end position="133"/>
    </location>
</feature>
<proteinExistence type="predicted"/>
<dbReference type="EMBL" id="JAEACQ010000184">
    <property type="protein sequence ID" value="MBL7628334.1"/>
    <property type="molecule type" value="Genomic_DNA"/>
</dbReference>
<keyword evidence="5" id="KW-1185">Reference proteome</keyword>
<evidence type="ECO:0000256" key="2">
    <source>
        <dbReference type="SAM" id="Phobius"/>
    </source>
</evidence>
<sequence>MGRRGFTVAAMASPEREPGQHPDPFENLRLDEGFVRAARFIEPSAVERGRPGDRRDPGRCQVMPANRGLAGGMHRIIWAPRPRRRRLARMVAFLAVLAGVISLVVALRHSNNRPTTPVASSPGAARASSAATAPVPVRTAGGVPVAPTPLSTLKPGDCVSLAPAGAEGSSAAVVVPCGASHQAEVIKLVQLGWRLPGAWPGMSPLDALAASECGAEFLRYTGNAGSDVPAVSGALVPNEAAWNAGVKVLACTAQRAQLAPITGQLGSLATPA</sequence>
<dbReference type="Proteomes" id="UP000604475">
    <property type="component" value="Unassembled WGS sequence"/>
</dbReference>
<feature type="compositionally biased region" description="Basic and acidic residues" evidence="1">
    <location>
        <begin position="14"/>
        <end position="23"/>
    </location>
</feature>
<protein>
    <submittedName>
        <fullName evidence="4">Septum formation family protein</fullName>
    </submittedName>
</protein>
<feature type="region of interest" description="Disordered" evidence="1">
    <location>
        <begin position="1"/>
        <end position="23"/>
    </location>
</feature>
<organism evidence="4 5">
    <name type="scientific">Frankia nepalensis</name>
    <dbReference type="NCBI Taxonomy" id="1836974"/>
    <lineage>
        <taxon>Bacteria</taxon>
        <taxon>Bacillati</taxon>
        <taxon>Actinomycetota</taxon>
        <taxon>Actinomycetes</taxon>
        <taxon>Frankiales</taxon>
        <taxon>Frankiaceae</taxon>
        <taxon>Frankia</taxon>
    </lineage>
</organism>
<dbReference type="Pfam" id="PF13845">
    <property type="entry name" value="Septum_form"/>
    <property type="match status" value="1"/>
</dbReference>
<keyword evidence="2" id="KW-1133">Transmembrane helix</keyword>
<evidence type="ECO:0000313" key="5">
    <source>
        <dbReference type="Proteomes" id="UP000604475"/>
    </source>
</evidence>
<evidence type="ECO:0000259" key="3">
    <source>
        <dbReference type="Pfam" id="PF13845"/>
    </source>
</evidence>
<evidence type="ECO:0000256" key="1">
    <source>
        <dbReference type="SAM" id="MobiDB-lite"/>
    </source>
</evidence>
<evidence type="ECO:0000313" key="4">
    <source>
        <dbReference type="EMBL" id="MBL7628334.1"/>
    </source>
</evidence>
<feature type="transmembrane region" description="Helical" evidence="2">
    <location>
        <begin position="87"/>
        <end position="107"/>
    </location>
</feature>
<name>A0A937ULY4_9ACTN</name>
<comment type="caution">
    <text evidence="4">The sequence shown here is derived from an EMBL/GenBank/DDBJ whole genome shotgun (WGS) entry which is preliminary data.</text>
</comment>
<feature type="region of interest" description="Disordered" evidence="1">
    <location>
        <begin position="112"/>
        <end position="133"/>
    </location>
</feature>
<feature type="domain" description="Septum formation-related" evidence="3">
    <location>
        <begin position="153"/>
        <end position="251"/>
    </location>
</feature>
<keyword evidence="2" id="KW-0812">Transmembrane</keyword>